<proteinExistence type="predicted"/>
<gene>
    <name evidence="2" type="ORF">PCOR1329_LOCUS6314</name>
</gene>
<feature type="non-terminal residue" evidence="2">
    <location>
        <position position="89"/>
    </location>
</feature>
<evidence type="ECO:0000313" key="3">
    <source>
        <dbReference type="Proteomes" id="UP001189429"/>
    </source>
</evidence>
<feature type="compositionally biased region" description="Acidic residues" evidence="1">
    <location>
        <begin position="45"/>
        <end position="62"/>
    </location>
</feature>
<protein>
    <submittedName>
        <fullName evidence="2">Uncharacterized protein</fullName>
    </submittedName>
</protein>
<name>A0ABN9PVB3_9DINO</name>
<dbReference type="EMBL" id="CAUYUJ010001686">
    <property type="protein sequence ID" value="CAK0797143.1"/>
    <property type="molecule type" value="Genomic_DNA"/>
</dbReference>
<organism evidence="2 3">
    <name type="scientific">Prorocentrum cordatum</name>
    <dbReference type="NCBI Taxonomy" id="2364126"/>
    <lineage>
        <taxon>Eukaryota</taxon>
        <taxon>Sar</taxon>
        <taxon>Alveolata</taxon>
        <taxon>Dinophyceae</taxon>
        <taxon>Prorocentrales</taxon>
        <taxon>Prorocentraceae</taxon>
        <taxon>Prorocentrum</taxon>
    </lineage>
</organism>
<reference evidence="2" key="1">
    <citation type="submission" date="2023-10" db="EMBL/GenBank/DDBJ databases">
        <authorList>
            <person name="Chen Y."/>
            <person name="Shah S."/>
            <person name="Dougan E. K."/>
            <person name="Thang M."/>
            <person name="Chan C."/>
        </authorList>
    </citation>
    <scope>NUCLEOTIDE SEQUENCE [LARGE SCALE GENOMIC DNA]</scope>
</reference>
<sequence length="89" mass="9294">GGGLLAGVGGVAQRGVARPRPAQAARACASAGRGRLAGGACAALPEEEQQQQQQAEDDFEDEEKNRGTESCCRCIDARTRKRIEEPKAG</sequence>
<keyword evidence="3" id="KW-1185">Reference proteome</keyword>
<feature type="region of interest" description="Disordered" evidence="1">
    <location>
        <begin position="44"/>
        <end position="69"/>
    </location>
</feature>
<dbReference type="Proteomes" id="UP001189429">
    <property type="component" value="Unassembled WGS sequence"/>
</dbReference>
<feature type="non-terminal residue" evidence="2">
    <location>
        <position position="1"/>
    </location>
</feature>
<accession>A0ABN9PVB3</accession>
<evidence type="ECO:0000256" key="1">
    <source>
        <dbReference type="SAM" id="MobiDB-lite"/>
    </source>
</evidence>
<comment type="caution">
    <text evidence="2">The sequence shown here is derived from an EMBL/GenBank/DDBJ whole genome shotgun (WGS) entry which is preliminary data.</text>
</comment>
<evidence type="ECO:0000313" key="2">
    <source>
        <dbReference type="EMBL" id="CAK0797143.1"/>
    </source>
</evidence>